<dbReference type="AlphaFoldDB" id="A0A2A5QPS5"/>
<dbReference type="CDD" id="cd05233">
    <property type="entry name" value="SDR_c"/>
    <property type="match status" value="1"/>
</dbReference>
<dbReference type="RefSeq" id="WP_097381873.1">
    <property type="nucleotide sequence ID" value="NZ_NXNI01000002.1"/>
</dbReference>
<evidence type="ECO:0000256" key="1">
    <source>
        <dbReference type="ARBA" id="ARBA00006484"/>
    </source>
</evidence>
<gene>
    <name evidence="3" type="ORF">CP557_20460</name>
</gene>
<organism evidence="3 4">
    <name type="scientific">Natrinema ejinorense</name>
    <dbReference type="NCBI Taxonomy" id="373386"/>
    <lineage>
        <taxon>Archaea</taxon>
        <taxon>Methanobacteriati</taxon>
        <taxon>Methanobacteriota</taxon>
        <taxon>Stenosarchaea group</taxon>
        <taxon>Halobacteria</taxon>
        <taxon>Halobacteriales</taxon>
        <taxon>Natrialbaceae</taxon>
        <taxon>Natrinema</taxon>
    </lineage>
</organism>
<dbReference type="EMBL" id="NXNI01000002">
    <property type="protein sequence ID" value="PCR88856.1"/>
    <property type="molecule type" value="Genomic_DNA"/>
</dbReference>
<dbReference type="PRINTS" id="PR00081">
    <property type="entry name" value="GDHRDH"/>
</dbReference>
<dbReference type="Gene3D" id="3.40.50.720">
    <property type="entry name" value="NAD(P)-binding Rossmann-like Domain"/>
    <property type="match status" value="1"/>
</dbReference>
<reference evidence="3 4" key="1">
    <citation type="submission" date="2017-09" db="EMBL/GenBank/DDBJ databases">
        <title>Genome sequences of Natrinema ejinorence JCM 13890T.</title>
        <authorList>
            <person name="Roh S.W."/>
            <person name="Kim Y.B."/>
            <person name="Kim J.Y."/>
        </authorList>
    </citation>
    <scope>NUCLEOTIDE SEQUENCE [LARGE SCALE GENOMIC DNA]</scope>
    <source>
        <strain evidence="3 4">JCM 13890</strain>
    </source>
</reference>
<dbReference type="NCBIfam" id="NF005559">
    <property type="entry name" value="PRK07231.1"/>
    <property type="match status" value="1"/>
</dbReference>
<protein>
    <submittedName>
        <fullName evidence="3">Gluconate 5-dehydrogenase</fullName>
        <ecNumber evidence="3">1.1.1.69</ecNumber>
    </submittedName>
</protein>
<dbReference type="PRINTS" id="PR00080">
    <property type="entry name" value="SDRFAMILY"/>
</dbReference>
<keyword evidence="2 3" id="KW-0560">Oxidoreductase</keyword>
<dbReference type="PANTHER" id="PTHR43639">
    <property type="entry name" value="OXIDOREDUCTASE, SHORT-CHAIN DEHYDROGENASE/REDUCTASE FAMILY (AFU_ORTHOLOGUE AFUA_5G02870)"/>
    <property type="match status" value="1"/>
</dbReference>
<dbReference type="OrthoDB" id="24596at2157"/>
<dbReference type="GO" id="GO:0008874">
    <property type="term" value="F:gluconate 5-dehydrogenase activity"/>
    <property type="evidence" value="ECO:0007669"/>
    <property type="project" value="UniProtKB-EC"/>
</dbReference>
<comment type="caution">
    <text evidence="3">The sequence shown here is derived from an EMBL/GenBank/DDBJ whole genome shotgun (WGS) entry which is preliminary data.</text>
</comment>
<comment type="similarity">
    <text evidence="1">Belongs to the short-chain dehydrogenases/reductases (SDR) family.</text>
</comment>
<dbReference type="PANTHER" id="PTHR43639:SF1">
    <property type="entry name" value="SHORT-CHAIN DEHYDROGENASE_REDUCTASE FAMILY PROTEIN"/>
    <property type="match status" value="1"/>
</dbReference>
<evidence type="ECO:0000313" key="4">
    <source>
        <dbReference type="Proteomes" id="UP000219689"/>
    </source>
</evidence>
<dbReference type="InterPro" id="IPR002347">
    <property type="entry name" value="SDR_fam"/>
</dbReference>
<name>A0A2A5QPS5_9EURY</name>
<dbReference type="Pfam" id="PF13561">
    <property type="entry name" value="adh_short_C2"/>
    <property type="match status" value="1"/>
</dbReference>
<sequence length="260" mass="27840">MTVEIDLSGQTAIVTGAGRGIGETIATTFARAGADVVAVARTQSEIEETVERVEEYGVDGMAVQTDLRNVDEIDSLMDTVLEEWGTPEILINNAALNLTSPPLDQSLEEVDAMLDVNVRGLFLLSQRFGQAFRESDREQGRIINISSLTSKLGVSQMTLYSGTNGGVNSITRGLAAELADDGVTVNAVIPGLIEIDRIADLIERKGDEIYALDRVPLGKLGEARHIADACLFFASDLSEYITGEQLKVDGGVGFTAGLYK</sequence>
<dbReference type="InterPro" id="IPR036291">
    <property type="entry name" value="NAD(P)-bd_dom_sf"/>
</dbReference>
<keyword evidence="4" id="KW-1185">Reference proteome</keyword>
<evidence type="ECO:0000256" key="2">
    <source>
        <dbReference type="ARBA" id="ARBA00023002"/>
    </source>
</evidence>
<evidence type="ECO:0000313" key="3">
    <source>
        <dbReference type="EMBL" id="PCR88856.1"/>
    </source>
</evidence>
<dbReference type="SUPFAM" id="SSF51735">
    <property type="entry name" value="NAD(P)-binding Rossmann-fold domains"/>
    <property type="match status" value="1"/>
</dbReference>
<accession>A0A2A5QPS5</accession>
<dbReference type="EC" id="1.1.1.69" evidence="3"/>
<dbReference type="FunFam" id="3.40.50.720:FF:000084">
    <property type="entry name" value="Short-chain dehydrogenase reductase"/>
    <property type="match status" value="1"/>
</dbReference>
<proteinExistence type="inferred from homology"/>
<dbReference type="Proteomes" id="UP000219689">
    <property type="component" value="Unassembled WGS sequence"/>
</dbReference>